<sequence length="30" mass="3596">MKNKYMNISILSIILHIHSPFAKIKYHEII</sequence>
<accession>A0A6C0LSM4</accession>
<proteinExistence type="predicted"/>
<dbReference type="EMBL" id="MN740556">
    <property type="protein sequence ID" value="QHU32998.1"/>
    <property type="molecule type" value="Genomic_DNA"/>
</dbReference>
<evidence type="ECO:0000313" key="1">
    <source>
        <dbReference type="EMBL" id="QHU32998.1"/>
    </source>
</evidence>
<protein>
    <submittedName>
        <fullName evidence="1">Uncharacterized protein</fullName>
    </submittedName>
</protein>
<dbReference type="AlphaFoldDB" id="A0A6C0LSM4"/>
<reference evidence="1" key="1">
    <citation type="journal article" date="2020" name="Nature">
        <title>Giant virus diversity and host interactions through global metagenomics.</title>
        <authorList>
            <person name="Schulz F."/>
            <person name="Roux S."/>
            <person name="Paez-Espino D."/>
            <person name="Jungbluth S."/>
            <person name="Walsh D.A."/>
            <person name="Denef V.J."/>
            <person name="McMahon K.D."/>
            <person name="Konstantinidis K.T."/>
            <person name="Eloe-Fadrosh E.A."/>
            <person name="Kyrpides N.C."/>
            <person name="Woyke T."/>
        </authorList>
    </citation>
    <scope>NUCLEOTIDE SEQUENCE</scope>
    <source>
        <strain evidence="1">GVMAG-S-1014582-52</strain>
    </source>
</reference>
<organism evidence="1">
    <name type="scientific">viral metagenome</name>
    <dbReference type="NCBI Taxonomy" id="1070528"/>
    <lineage>
        <taxon>unclassified sequences</taxon>
        <taxon>metagenomes</taxon>
        <taxon>organismal metagenomes</taxon>
    </lineage>
</organism>
<name>A0A6C0LSM4_9ZZZZ</name>